<evidence type="ECO:0000259" key="2">
    <source>
        <dbReference type="Pfam" id="PF17863"/>
    </source>
</evidence>
<gene>
    <name evidence="3" type="ORF">AKJ08_0493</name>
</gene>
<dbReference type="KEGG" id="vin:AKJ08_0493"/>
<evidence type="ECO:0000313" key="3">
    <source>
        <dbReference type="EMBL" id="AKU90106.1"/>
    </source>
</evidence>
<feature type="domain" description="ATPase AAA-3" evidence="1">
    <location>
        <begin position="58"/>
        <end position="188"/>
    </location>
</feature>
<sequence>MIPSEPRRLRFADQVPSPLSPAEARALRERVIANVERALFGKRDAIELCLAGLAARGHLLIEDLPGVGKSTLALGLARSLDLPFARIQFTSDLLPSDILGLSTWDAKSASFTFRPGPIFHSVILADELNRTPPRTQSALLEAMAEGQVTLDGRTTSLPDSFFVLATVNPREQHGTYPLPESQLDRFLLRLTLGYPDSDSERRLLLGRREEEPVSTLGPVASADDVLRLQLAAARVRLDPSIADYVLAIAAESRSSERFSLGLSTRGALALASASRGLAILSGRDYVVPADVKRVAPSVLSHRLVAAGADAFDSDRGEAARLVEELLARIPVPE</sequence>
<dbReference type="CDD" id="cd00009">
    <property type="entry name" value="AAA"/>
    <property type="match status" value="1"/>
</dbReference>
<dbReference type="PATRIC" id="fig|1391653.3.peg.511"/>
<evidence type="ECO:0000313" key="4">
    <source>
        <dbReference type="Proteomes" id="UP000055590"/>
    </source>
</evidence>
<dbReference type="InterPro" id="IPR027417">
    <property type="entry name" value="P-loop_NTPase"/>
</dbReference>
<protein>
    <submittedName>
        <fullName evidence="3">MoxR-like ATPase</fullName>
    </submittedName>
</protein>
<organism evidence="3 4">
    <name type="scientific">Vulgatibacter incomptus</name>
    <dbReference type="NCBI Taxonomy" id="1391653"/>
    <lineage>
        <taxon>Bacteria</taxon>
        <taxon>Pseudomonadati</taxon>
        <taxon>Myxococcota</taxon>
        <taxon>Myxococcia</taxon>
        <taxon>Myxococcales</taxon>
        <taxon>Cystobacterineae</taxon>
        <taxon>Vulgatibacteraceae</taxon>
        <taxon>Vulgatibacter</taxon>
    </lineage>
</organism>
<feature type="domain" description="ChlI/MoxR AAA lid" evidence="2">
    <location>
        <begin position="251"/>
        <end position="314"/>
    </location>
</feature>
<accession>A0A0K1P9K0</accession>
<keyword evidence="4" id="KW-1185">Reference proteome</keyword>
<proteinExistence type="predicted"/>
<dbReference type="Pfam" id="PF17863">
    <property type="entry name" value="AAA_lid_2"/>
    <property type="match status" value="1"/>
</dbReference>
<dbReference type="InterPro" id="IPR041628">
    <property type="entry name" value="ChlI/MoxR_AAA_lid"/>
</dbReference>
<dbReference type="Proteomes" id="UP000055590">
    <property type="component" value="Chromosome"/>
</dbReference>
<dbReference type="Gene3D" id="1.10.8.80">
    <property type="entry name" value="Magnesium chelatase subunit I, C-Terminal domain"/>
    <property type="match status" value="1"/>
</dbReference>
<dbReference type="STRING" id="1391653.AKJ08_0493"/>
<evidence type="ECO:0000259" key="1">
    <source>
        <dbReference type="Pfam" id="PF07726"/>
    </source>
</evidence>
<dbReference type="AlphaFoldDB" id="A0A0K1P9K0"/>
<dbReference type="Pfam" id="PF07726">
    <property type="entry name" value="AAA_3"/>
    <property type="match status" value="1"/>
</dbReference>
<dbReference type="InterPro" id="IPR050764">
    <property type="entry name" value="CbbQ/NirQ/NorQ/GpvN"/>
</dbReference>
<dbReference type="Gene3D" id="3.40.50.300">
    <property type="entry name" value="P-loop containing nucleotide triphosphate hydrolases"/>
    <property type="match status" value="1"/>
</dbReference>
<dbReference type="SUPFAM" id="SSF52540">
    <property type="entry name" value="P-loop containing nucleoside triphosphate hydrolases"/>
    <property type="match status" value="1"/>
</dbReference>
<name>A0A0K1P9K0_9BACT</name>
<dbReference type="GO" id="GO:0005524">
    <property type="term" value="F:ATP binding"/>
    <property type="evidence" value="ECO:0007669"/>
    <property type="project" value="InterPro"/>
</dbReference>
<reference evidence="3 4" key="1">
    <citation type="submission" date="2015-08" db="EMBL/GenBank/DDBJ databases">
        <authorList>
            <person name="Babu N.S."/>
            <person name="Beckwith C.J."/>
            <person name="Beseler K.G."/>
            <person name="Brison A."/>
            <person name="Carone J.V."/>
            <person name="Caskin T.P."/>
            <person name="Diamond M."/>
            <person name="Durham M.E."/>
            <person name="Foxe J.M."/>
            <person name="Go M."/>
            <person name="Henderson B.A."/>
            <person name="Jones I.B."/>
            <person name="McGettigan J.A."/>
            <person name="Micheletti S.J."/>
            <person name="Nasrallah M.E."/>
            <person name="Ortiz D."/>
            <person name="Piller C.R."/>
            <person name="Privatt S.R."/>
            <person name="Schneider S.L."/>
            <person name="Sharp S."/>
            <person name="Smith T.C."/>
            <person name="Stanton J.D."/>
            <person name="Ullery H.E."/>
            <person name="Wilson R.J."/>
            <person name="Serrano M.G."/>
            <person name="Buck G."/>
            <person name="Lee V."/>
            <person name="Wang Y."/>
            <person name="Carvalho R."/>
            <person name="Voegtly L."/>
            <person name="Shi R."/>
            <person name="Duckworth R."/>
            <person name="Johnson A."/>
            <person name="Loviza R."/>
            <person name="Walstead R."/>
            <person name="Shah Z."/>
            <person name="Kiflezghi M."/>
            <person name="Wade K."/>
            <person name="Ball S.L."/>
            <person name="Bradley K.W."/>
            <person name="Asai D.J."/>
            <person name="Bowman C.A."/>
            <person name="Russell D.A."/>
            <person name="Pope W.H."/>
            <person name="Jacobs-Sera D."/>
            <person name="Hendrix R.W."/>
            <person name="Hatfull G.F."/>
        </authorList>
    </citation>
    <scope>NUCLEOTIDE SEQUENCE [LARGE SCALE GENOMIC DNA]</scope>
    <source>
        <strain evidence="3 4">DSM 27710</strain>
    </source>
</reference>
<dbReference type="InterPro" id="IPR011703">
    <property type="entry name" value="ATPase_AAA-3"/>
</dbReference>
<dbReference type="GO" id="GO:0016887">
    <property type="term" value="F:ATP hydrolysis activity"/>
    <property type="evidence" value="ECO:0007669"/>
    <property type="project" value="InterPro"/>
</dbReference>
<dbReference type="PANTHER" id="PTHR42759">
    <property type="entry name" value="MOXR FAMILY PROTEIN"/>
    <property type="match status" value="1"/>
</dbReference>
<dbReference type="PIRSF" id="PIRSF002849">
    <property type="entry name" value="AAA_ATPase_chaperone_MoxR_prd"/>
    <property type="match status" value="1"/>
</dbReference>
<dbReference type="RefSeq" id="WP_240475415.1">
    <property type="nucleotide sequence ID" value="NZ_CP012332.1"/>
</dbReference>
<dbReference type="EMBL" id="CP012332">
    <property type="protein sequence ID" value="AKU90106.1"/>
    <property type="molecule type" value="Genomic_DNA"/>
</dbReference>
<dbReference type="PANTHER" id="PTHR42759:SF5">
    <property type="entry name" value="METHANOL DEHYDROGENASE REGULATOR"/>
    <property type="match status" value="1"/>
</dbReference>